<keyword evidence="2" id="KW-1133">Transmembrane helix</keyword>
<evidence type="ECO:0000256" key="1">
    <source>
        <dbReference type="SAM" id="MobiDB-lite"/>
    </source>
</evidence>
<feature type="compositionally biased region" description="Polar residues" evidence="1">
    <location>
        <begin position="1"/>
        <end position="11"/>
    </location>
</feature>
<dbReference type="InterPro" id="IPR040019">
    <property type="entry name" value="C27D6.3-like"/>
</dbReference>
<dbReference type="Proteomes" id="UP000008281">
    <property type="component" value="Unassembled WGS sequence"/>
</dbReference>
<sequence length="132" mass="14972">MADDNVSFTDQGDSHGDEKKRANSSAMLDILDKMEKKKDKKKKGKKGKKNNKKDRKGKTKKVRKVDRFESQNFLYRVEGSMFCAGIIVGLMMILTFIIMGIIFGVKTNGNMVSYMHPLWGSVDESRDKSGEE</sequence>
<evidence type="ECO:0000313" key="4">
    <source>
        <dbReference type="Proteomes" id="UP000008281"/>
    </source>
</evidence>
<gene>
    <name evidence="3" type="ORF">CRE_11865</name>
</gene>
<dbReference type="CTD" id="9820811"/>
<dbReference type="AlphaFoldDB" id="E3M459"/>
<feature type="compositionally biased region" description="Basic residues" evidence="1">
    <location>
        <begin position="38"/>
        <end position="63"/>
    </location>
</feature>
<accession>E3M459</accession>
<feature type="region of interest" description="Disordered" evidence="1">
    <location>
        <begin position="1"/>
        <end position="63"/>
    </location>
</feature>
<protein>
    <submittedName>
        <fullName evidence="3">Uncharacterized protein</fullName>
    </submittedName>
</protein>
<organism evidence="4">
    <name type="scientific">Caenorhabditis remanei</name>
    <name type="common">Caenorhabditis vulgaris</name>
    <dbReference type="NCBI Taxonomy" id="31234"/>
    <lineage>
        <taxon>Eukaryota</taxon>
        <taxon>Metazoa</taxon>
        <taxon>Ecdysozoa</taxon>
        <taxon>Nematoda</taxon>
        <taxon>Chromadorea</taxon>
        <taxon>Rhabditida</taxon>
        <taxon>Rhabditina</taxon>
        <taxon>Rhabditomorpha</taxon>
        <taxon>Rhabditoidea</taxon>
        <taxon>Rhabditidae</taxon>
        <taxon>Peloderinae</taxon>
        <taxon>Caenorhabditis</taxon>
    </lineage>
</organism>
<dbReference type="KEGG" id="crq:GCK72_005869"/>
<dbReference type="PANTHER" id="PTHR39355:SF1">
    <property type="entry name" value="PROTEIN CBG20624"/>
    <property type="match status" value="1"/>
</dbReference>
<keyword evidence="4" id="KW-1185">Reference proteome</keyword>
<keyword evidence="2" id="KW-0472">Membrane</keyword>
<dbReference type="eggNOG" id="ENOG502THR0">
    <property type="taxonomic scope" value="Eukaryota"/>
</dbReference>
<feature type="compositionally biased region" description="Basic and acidic residues" evidence="1">
    <location>
        <begin position="12"/>
        <end position="21"/>
    </location>
</feature>
<evidence type="ECO:0000256" key="2">
    <source>
        <dbReference type="SAM" id="Phobius"/>
    </source>
</evidence>
<dbReference type="RefSeq" id="XP_003109118.2">
    <property type="nucleotide sequence ID" value="XM_003109070.2"/>
</dbReference>
<dbReference type="STRING" id="31234.E3M459"/>
<evidence type="ECO:0000313" key="3">
    <source>
        <dbReference type="EMBL" id="EFO91627.1"/>
    </source>
</evidence>
<dbReference type="EMBL" id="DS268424">
    <property type="protein sequence ID" value="EFO91627.1"/>
    <property type="molecule type" value="Genomic_DNA"/>
</dbReference>
<feature type="transmembrane region" description="Helical" evidence="2">
    <location>
        <begin position="79"/>
        <end position="105"/>
    </location>
</feature>
<reference evidence="3" key="1">
    <citation type="submission" date="2007-07" db="EMBL/GenBank/DDBJ databases">
        <title>PCAP assembly of the Caenorhabditis remanei genome.</title>
        <authorList>
            <consortium name="The Caenorhabditis remanei Sequencing Consortium"/>
            <person name="Wilson R.K."/>
        </authorList>
    </citation>
    <scope>NUCLEOTIDE SEQUENCE [LARGE SCALE GENOMIC DNA]</scope>
    <source>
        <strain evidence="3">PB4641</strain>
    </source>
</reference>
<dbReference type="PANTHER" id="PTHR39355">
    <property type="entry name" value="PROTEIN CBG20624"/>
    <property type="match status" value="1"/>
</dbReference>
<proteinExistence type="predicted"/>
<name>E3M459_CAERE</name>
<dbReference type="OMA" id="KFRAEKT"/>
<dbReference type="OrthoDB" id="5861613at2759"/>
<dbReference type="HOGENOM" id="CLU_157462_0_0_1"/>
<keyword evidence="2" id="KW-0812">Transmembrane</keyword>
<dbReference type="GeneID" id="9820811"/>